<proteinExistence type="predicted"/>
<protein>
    <submittedName>
        <fullName evidence="1">Uncharacterized protein</fullName>
    </submittedName>
</protein>
<evidence type="ECO:0000313" key="2">
    <source>
        <dbReference type="Proteomes" id="UP001280581"/>
    </source>
</evidence>
<dbReference type="AlphaFoldDB" id="A0AAN6M736"/>
<dbReference type="EMBL" id="WVTA01000002">
    <property type="protein sequence ID" value="KAK3215491.1"/>
    <property type="molecule type" value="Genomic_DNA"/>
</dbReference>
<dbReference type="Proteomes" id="UP001280581">
    <property type="component" value="Unassembled WGS sequence"/>
</dbReference>
<name>A0AAN6M736_9PLEO</name>
<reference evidence="1 2" key="1">
    <citation type="submission" date="2021-02" db="EMBL/GenBank/DDBJ databases">
        <title>Genome assembly of Pseudopithomyces chartarum.</title>
        <authorList>
            <person name="Jauregui R."/>
            <person name="Singh J."/>
            <person name="Voisey C."/>
        </authorList>
    </citation>
    <scope>NUCLEOTIDE SEQUENCE [LARGE SCALE GENOMIC DNA]</scope>
    <source>
        <strain evidence="1 2">AGR01</strain>
    </source>
</reference>
<keyword evidence="2" id="KW-1185">Reference proteome</keyword>
<comment type="caution">
    <text evidence="1">The sequence shown here is derived from an EMBL/GenBank/DDBJ whole genome shotgun (WGS) entry which is preliminary data.</text>
</comment>
<evidence type="ECO:0000313" key="1">
    <source>
        <dbReference type="EMBL" id="KAK3215491.1"/>
    </source>
</evidence>
<gene>
    <name evidence="1" type="ORF">GRF29_8g165585</name>
</gene>
<organism evidence="1 2">
    <name type="scientific">Pseudopithomyces chartarum</name>
    <dbReference type="NCBI Taxonomy" id="1892770"/>
    <lineage>
        <taxon>Eukaryota</taxon>
        <taxon>Fungi</taxon>
        <taxon>Dikarya</taxon>
        <taxon>Ascomycota</taxon>
        <taxon>Pezizomycotina</taxon>
        <taxon>Dothideomycetes</taxon>
        <taxon>Pleosporomycetidae</taxon>
        <taxon>Pleosporales</taxon>
        <taxon>Massarineae</taxon>
        <taxon>Didymosphaeriaceae</taxon>
        <taxon>Pseudopithomyces</taxon>
    </lineage>
</organism>
<sequence length="152" mass="17447">MPTPEEEREWQNTLCIPFTKYANPGDRDRGTGNEQFRNYLEQFQCLKSAIGAPSAYKLTYNLVGYIQRTPAKTGRENYNQRLWLIPVPKPQFEHQRTDPSATNLALHNQKLEWIATTHYPVAMLFAESGHRVAGVPTGTPIETREEQEKVDV</sequence>
<accession>A0AAN6M736</accession>